<dbReference type="PANTHER" id="PTHR43248">
    <property type="entry name" value="2-SUCCINYL-6-HYDROXY-2,4-CYCLOHEXADIENE-1-CARBOXYLATE SYNTHASE"/>
    <property type="match status" value="1"/>
</dbReference>
<dbReference type="PANTHER" id="PTHR43248:SF3">
    <property type="entry name" value="AB HYDROLASE-1 DOMAIN-CONTAINING PROTEIN"/>
    <property type="match status" value="1"/>
</dbReference>
<dbReference type="OrthoDB" id="63519at2"/>
<keyword evidence="2" id="KW-0378">Hydrolase</keyword>
<dbReference type="InterPro" id="IPR000073">
    <property type="entry name" value="AB_hydrolase_1"/>
</dbReference>
<feature type="domain" description="AB hydrolase-1" evidence="3">
    <location>
        <begin position="20"/>
        <end position="280"/>
    </location>
</feature>
<comment type="caution">
    <text evidence="4">The sequence shown here is derived from an EMBL/GenBank/DDBJ whole genome shotgun (WGS) entry which is preliminary data.</text>
</comment>
<dbReference type="Proteomes" id="UP000238823">
    <property type="component" value="Unassembled WGS sequence"/>
</dbReference>
<evidence type="ECO:0000259" key="3">
    <source>
        <dbReference type="Pfam" id="PF12697"/>
    </source>
</evidence>
<name>A0A2S9YV82_9BACT</name>
<dbReference type="InterPro" id="IPR029058">
    <property type="entry name" value="AB_hydrolase_fold"/>
</dbReference>
<accession>A0A2S9YV82</accession>
<dbReference type="EMBL" id="PVNL01000031">
    <property type="protein sequence ID" value="PRQ09015.1"/>
    <property type="molecule type" value="Genomic_DNA"/>
</dbReference>
<evidence type="ECO:0000256" key="1">
    <source>
        <dbReference type="ARBA" id="ARBA00010088"/>
    </source>
</evidence>
<dbReference type="RefSeq" id="WP_106088332.1">
    <property type="nucleotide sequence ID" value="NZ_PVNL01000031.1"/>
</dbReference>
<evidence type="ECO:0000313" key="5">
    <source>
        <dbReference type="Proteomes" id="UP000238823"/>
    </source>
</evidence>
<evidence type="ECO:0000313" key="4">
    <source>
        <dbReference type="EMBL" id="PRQ09015.1"/>
    </source>
</evidence>
<dbReference type="InterPro" id="IPR051601">
    <property type="entry name" value="Serine_prot/Carboxylest_S33"/>
</dbReference>
<dbReference type="AlphaFoldDB" id="A0A2S9YV82"/>
<protein>
    <submittedName>
        <fullName evidence="4">2-succinyl-6-hydroxy-2, 4-cyclohexadiene-1-carboxylate synthase</fullName>
    </submittedName>
</protein>
<dbReference type="SUPFAM" id="SSF53474">
    <property type="entry name" value="alpha/beta-Hydrolases"/>
    <property type="match status" value="1"/>
</dbReference>
<comment type="similarity">
    <text evidence="1">Belongs to the peptidase S33 family.</text>
</comment>
<evidence type="ECO:0000256" key="2">
    <source>
        <dbReference type="ARBA" id="ARBA00022801"/>
    </source>
</evidence>
<gene>
    <name evidence="4" type="ORF">ENSA7_12860</name>
</gene>
<organism evidence="4 5">
    <name type="scientific">Enhygromyxa salina</name>
    <dbReference type="NCBI Taxonomy" id="215803"/>
    <lineage>
        <taxon>Bacteria</taxon>
        <taxon>Pseudomonadati</taxon>
        <taxon>Myxococcota</taxon>
        <taxon>Polyangia</taxon>
        <taxon>Nannocystales</taxon>
        <taxon>Nannocystaceae</taxon>
        <taxon>Enhygromyxa</taxon>
    </lineage>
</organism>
<dbReference type="Gene3D" id="3.40.50.1820">
    <property type="entry name" value="alpha/beta hydrolase"/>
    <property type="match status" value="1"/>
</dbReference>
<sequence>MTLAHQLLTIDAQKPERWMLFLHGILGRGANWRSFARKWLAEQAAAGATDWGAVLVDLRDHGDSQDLQGDRTVTAAAADVVALAQSITQTEGGRVAALLGHSFGGKVATAAAQQLRAVGLGVDALWIIDAPVGPRIEPRDRSTDEVIAVLDQLPPEFETRGEFVDVIVAAGISKLIAQWLATNLVEVEPAAEPRRWRFGLDLDRIRTLLQDFTRVDLWPAIEAEAAAGGQVTLVLGERSQAVYGDELARAQAHAQAGTIALATVAGAGHLVHVDNPAGLLELLSG</sequence>
<proteinExistence type="inferred from homology"/>
<reference evidence="4 5" key="1">
    <citation type="submission" date="2018-03" db="EMBL/GenBank/DDBJ databases">
        <title>Draft Genome Sequences of the Obligatory Marine Myxobacteria Enhygromyxa salina SWB007.</title>
        <authorList>
            <person name="Poehlein A."/>
            <person name="Moghaddam J.A."/>
            <person name="Harms H."/>
            <person name="Alanjari M."/>
            <person name="Koenig G.M."/>
            <person name="Daniel R."/>
            <person name="Schaeberle T.F."/>
        </authorList>
    </citation>
    <scope>NUCLEOTIDE SEQUENCE [LARGE SCALE GENOMIC DNA]</scope>
    <source>
        <strain evidence="4 5">SWB007</strain>
    </source>
</reference>
<dbReference type="Pfam" id="PF12697">
    <property type="entry name" value="Abhydrolase_6"/>
    <property type="match status" value="1"/>
</dbReference>
<dbReference type="GO" id="GO:0016787">
    <property type="term" value="F:hydrolase activity"/>
    <property type="evidence" value="ECO:0007669"/>
    <property type="project" value="UniProtKB-KW"/>
</dbReference>